<evidence type="ECO:0000313" key="4">
    <source>
        <dbReference type="Proteomes" id="UP000051966"/>
    </source>
</evidence>
<dbReference type="PATRIC" id="fig|1423743.5.peg.2846"/>
<protein>
    <submittedName>
        <fullName evidence="1">D-alanyl-D-alanine carboxypeptidase</fullName>
    </submittedName>
</protein>
<keyword evidence="1" id="KW-0121">Carboxypeptidase</keyword>
<keyword evidence="1" id="KW-0645">Protease</keyword>
<dbReference type="AlphaFoldDB" id="X0PKU2"/>
<dbReference type="GO" id="GO:0004180">
    <property type="term" value="F:carboxypeptidase activity"/>
    <property type="evidence" value="ECO:0007669"/>
    <property type="project" value="UniProtKB-KW"/>
</dbReference>
<sequence>MLNKLIKTTSVTLIALIIGILTLSIRSQAKLITSSTYNRDSWVAYGINSKTVKPHNAYIWNSQHTKRLHNLNNYKNTTWYAMSAFTRTNTSKGPVYYKVSNGINITGIVYGKYLSKYYVKPLNSFQTDQQYVNYLKTAQSQKLARGVMKLFPNSPVSLKLSQAALNQYNDSSNSISHNYTDVQISVYNHAYVLSWWLTKKTATQRVAVFEKALDSIGYDAEKRASMSDYKLGVYIRDNIGIGKPSTQLPIAKTIDDQEALNYQVVLAKEK</sequence>
<dbReference type="OrthoDB" id="2318771at2"/>
<evidence type="ECO:0000313" key="2">
    <source>
        <dbReference type="EMBL" id="KRM09180.1"/>
    </source>
</evidence>
<accession>X0PKU2</accession>
<reference evidence="1" key="1">
    <citation type="journal article" date="2014" name="Genome Announc.">
        <title>Draft Genome Sequences of Two Lactobacillus Strains, L. farraginis JCM 14108T and L. composti JCM 14202T, Isolated from Compost of Distilled Shochu Residue.</title>
        <authorList>
            <person name="Yuki M."/>
            <person name="Oshima K."/>
            <person name="Suda W."/>
            <person name="Kitahara M."/>
            <person name="Kitamura K."/>
            <person name="Iida T."/>
            <person name="Hattori M."/>
            <person name="Ohkuma M."/>
        </authorList>
    </citation>
    <scope>NUCLEOTIDE SEQUENCE [LARGE SCALE GENOMIC DNA]</scope>
    <source>
        <strain evidence="1">JCM 14108</strain>
    </source>
</reference>
<reference evidence="2 4" key="2">
    <citation type="journal article" date="2015" name="Genome Announc.">
        <title>Expanding the biotechnology potential of lactobacilli through comparative genomics of 213 strains and associated genera.</title>
        <authorList>
            <person name="Sun Z."/>
            <person name="Harris H.M."/>
            <person name="McCann A."/>
            <person name="Guo C."/>
            <person name="Argimon S."/>
            <person name="Zhang W."/>
            <person name="Yang X."/>
            <person name="Jeffery I.B."/>
            <person name="Cooney J.C."/>
            <person name="Kagawa T.F."/>
            <person name="Liu W."/>
            <person name="Song Y."/>
            <person name="Salvetti E."/>
            <person name="Wrobel A."/>
            <person name="Rasinkangas P."/>
            <person name="Parkhill J."/>
            <person name="Rea M.C."/>
            <person name="O'Sullivan O."/>
            <person name="Ritari J."/>
            <person name="Douillard F.P."/>
            <person name="Paul Ross R."/>
            <person name="Yang R."/>
            <person name="Briner A.E."/>
            <person name="Felis G.E."/>
            <person name="de Vos W.M."/>
            <person name="Barrangou R."/>
            <person name="Klaenhammer T.R."/>
            <person name="Caufield P.W."/>
            <person name="Cui Y."/>
            <person name="Zhang H."/>
            <person name="O'Toole P.W."/>
        </authorList>
    </citation>
    <scope>NUCLEOTIDE SEQUENCE [LARGE SCALE GENOMIC DNA]</scope>
    <source>
        <strain evidence="2 4">DSM 18382</strain>
    </source>
</reference>
<dbReference type="RefSeq" id="WP_035180542.1">
    <property type="nucleotide sequence ID" value="NZ_AZFY01000054.1"/>
</dbReference>
<dbReference type="Proteomes" id="UP000051966">
    <property type="component" value="Unassembled WGS sequence"/>
</dbReference>
<gene>
    <name evidence="2" type="ORF">FD41_GL002768</name>
    <name evidence="1" type="ORF">JCM14108_2350</name>
</gene>
<organism evidence="1 3">
    <name type="scientific">Lentilactobacillus farraginis DSM 18382 = JCM 14108</name>
    <dbReference type="NCBI Taxonomy" id="1423743"/>
    <lineage>
        <taxon>Bacteria</taxon>
        <taxon>Bacillati</taxon>
        <taxon>Bacillota</taxon>
        <taxon>Bacilli</taxon>
        <taxon>Lactobacillales</taxon>
        <taxon>Lactobacillaceae</taxon>
        <taxon>Lentilactobacillus</taxon>
    </lineage>
</organism>
<dbReference type="EMBL" id="BAKI01000030">
    <property type="protein sequence ID" value="GAF37326.1"/>
    <property type="molecule type" value="Genomic_DNA"/>
</dbReference>
<comment type="caution">
    <text evidence="1">The sequence shown here is derived from an EMBL/GenBank/DDBJ whole genome shotgun (WGS) entry which is preliminary data.</text>
</comment>
<evidence type="ECO:0000313" key="1">
    <source>
        <dbReference type="EMBL" id="GAF37326.1"/>
    </source>
</evidence>
<keyword evidence="4" id="KW-1185">Reference proteome</keyword>
<keyword evidence="1" id="KW-0378">Hydrolase</keyword>
<name>X0PKU2_9LACO</name>
<dbReference type="eggNOG" id="ENOG5030B0J">
    <property type="taxonomic scope" value="Bacteria"/>
</dbReference>
<dbReference type="EMBL" id="AZFY01000054">
    <property type="protein sequence ID" value="KRM09180.1"/>
    <property type="molecule type" value="Genomic_DNA"/>
</dbReference>
<evidence type="ECO:0000313" key="3">
    <source>
        <dbReference type="Proteomes" id="UP000019488"/>
    </source>
</evidence>
<dbReference type="Proteomes" id="UP000019488">
    <property type="component" value="Unassembled WGS sequence"/>
</dbReference>
<proteinExistence type="predicted"/>